<organism evidence="2">
    <name type="scientific">hydrothermal vent metagenome</name>
    <dbReference type="NCBI Taxonomy" id="652676"/>
    <lineage>
        <taxon>unclassified sequences</taxon>
        <taxon>metagenomes</taxon>
        <taxon>ecological metagenomes</taxon>
    </lineage>
</organism>
<dbReference type="SUPFAM" id="SSF52402">
    <property type="entry name" value="Adenine nucleotide alpha hydrolases-like"/>
    <property type="match status" value="1"/>
</dbReference>
<gene>
    <name evidence="2" type="ORF">MNBD_ACTINO01-1135</name>
</gene>
<dbReference type="EMBL" id="UOEI01000451">
    <property type="protein sequence ID" value="VAW06066.1"/>
    <property type="molecule type" value="Genomic_DNA"/>
</dbReference>
<dbReference type="AlphaFoldDB" id="A0A3B0TGD1"/>
<protein>
    <recommendedName>
        <fullName evidence="1">UspA domain-containing protein</fullName>
    </recommendedName>
</protein>
<sequence>MRRARLLDADITIAHVVGSTDIDTREAISLRYQMRREEPDAKPIVEEFEHAKANEVRTWFEDAVGDVSTIAVSYAIEFGDFPTVIWEIVEEVEADSIVVGVHGHHSVGRHLTRILLDATIPVVVVRQGIYQP</sequence>
<dbReference type="CDD" id="cd00293">
    <property type="entry name" value="USP-like"/>
    <property type="match status" value="1"/>
</dbReference>
<name>A0A3B0TGD1_9ZZZZ</name>
<reference evidence="2" key="1">
    <citation type="submission" date="2018-06" db="EMBL/GenBank/DDBJ databases">
        <authorList>
            <person name="Zhirakovskaya E."/>
        </authorList>
    </citation>
    <scope>NUCLEOTIDE SEQUENCE</scope>
</reference>
<dbReference type="InterPro" id="IPR006016">
    <property type="entry name" value="UspA"/>
</dbReference>
<dbReference type="Pfam" id="PF00582">
    <property type="entry name" value="Usp"/>
    <property type="match status" value="1"/>
</dbReference>
<accession>A0A3B0TGD1</accession>
<dbReference type="Gene3D" id="3.40.50.620">
    <property type="entry name" value="HUPs"/>
    <property type="match status" value="1"/>
</dbReference>
<dbReference type="InterPro" id="IPR014729">
    <property type="entry name" value="Rossmann-like_a/b/a_fold"/>
</dbReference>
<evidence type="ECO:0000259" key="1">
    <source>
        <dbReference type="Pfam" id="PF00582"/>
    </source>
</evidence>
<proteinExistence type="predicted"/>
<evidence type="ECO:0000313" key="2">
    <source>
        <dbReference type="EMBL" id="VAW06066.1"/>
    </source>
</evidence>
<feature type="domain" description="UspA" evidence="1">
    <location>
        <begin position="4"/>
        <end position="126"/>
    </location>
</feature>